<gene>
    <name evidence="1" type="ORF">ALC62_01616</name>
</gene>
<protein>
    <submittedName>
        <fullName evidence="1">Uncharacterized protein</fullName>
    </submittedName>
</protein>
<reference evidence="1 2" key="1">
    <citation type="submission" date="2016-03" db="EMBL/GenBank/DDBJ databases">
        <title>Cyphomyrmex costatus WGS genome.</title>
        <authorList>
            <person name="Nygaard S."/>
            <person name="Hu H."/>
            <person name="Boomsma J."/>
            <person name="Zhang G."/>
        </authorList>
    </citation>
    <scope>NUCLEOTIDE SEQUENCE [LARGE SCALE GENOMIC DNA]</scope>
    <source>
        <strain evidence="1">MS0001</strain>
        <tissue evidence="1">Whole body</tissue>
    </source>
</reference>
<proteinExistence type="predicted"/>
<dbReference type="EMBL" id="KQ976885">
    <property type="protein sequence ID" value="KYN07414.1"/>
    <property type="molecule type" value="Genomic_DNA"/>
</dbReference>
<dbReference type="Proteomes" id="UP000078542">
    <property type="component" value="Unassembled WGS sequence"/>
</dbReference>
<evidence type="ECO:0000313" key="2">
    <source>
        <dbReference type="Proteomes" id="UP000078542"/>
    </source>
</evidence>
<name>A0A195D4Q8_9HYME</name>
<accession>A0A195D4Q8</accession>
<organism evidence="1 2">
    <name type="scientific">Cyphomyrmex costatus</name>
    <dbReference type="NCBI Taxonomy" id="456900"/>
    <lineage>
        <taxon>Eukaryota</taxon>
        <taxon>Metazoa</taxon>
        <taxon>Ecdysozoa</taxon>
        <taxon>Arthropoda</taxon>
        <taxon>Hexapoda</taxon>
        <taxon>Insecta</taxon>
        <taxon>Pterygota</taxon>
        <taxon>Neoptera</taxon>
        <taxon>Endopterygota</taxon>
        <taxon>Hymenoptera</taxon>
        <taxon>Apocrita</taxon>
        <taxon>Aculeata</taxon>
        <taxon>Formicoidea</taxon>
        <taxon>Formicidae</taxon>
        <taxon>Myrmicinae</taxon>
        <taxon>Cyphomyrmex</taxon>
    </lineage>
</organism>
<dbReference type="AlphaFoldDB" id="A0A195D4Q8"/>
<keyword evidence="2" id="KW-1185">Reference proteome</keyword>
<sequence>MEASSFKLSSCIFDSWRLCFESSKACVRFAINCADSRAIPLVLPKIPLNHLLAAVASLSLWWSPKYAVPTLVLNYCH</sequence>
<evidence type="ECO:0000313" key="1">
    <source>
        <dbReference type="EMBL" id="KYN07414.1"/>
    </source>
</evidence>